<dbReference type="eggNOG" id="COG0644">
    <property type="taxonomic scope" value="Bacteria"/>
</dbReference>
<dbReference type="EMBL" id="BBNS01000026">
    <property type="protein sequence ID" value="GAL72530.1"/>
    <property type="molecule type" value="Genomic_DNA"/>
</dbReference>
<reference evidence="3 4" key="1">
    <citation type="journal article" date="2014" name="Genome Announc.">
        <title>Draft Genome Sequence of Marine Flavobacterium Jejuia pallidilutea Strain 11shimoA1 and Pigmentation Mutants.</title>
        <authorList>
            <person name="Takatani N."/>
            <person name="Nakanishi M."/>
            <person name="Meirelles P."/>
            <person name="Mino S."/>
            <person name="Suda W."/>
            <person name="Oshima K."/>
            <person name="Hattori M."/>
            <person name="Ohkuma M."/>
            <person name="Hosokawa M."/>
            <person name="Miyashita K."/>
            <person name="Thompson F.L."/>
            <person name="Niwa A."/>
            <person name="Sawabe T."/>
            <person name="Sawabe T."/>
        </authorList>
    </citation>
    <scope>NUCLEOTIDE SEQUENCE [LARGE SCALE GENOMIC DNA]</scope>
    <source>
        <strain evidence="1 3">JCM 19301</strain>
        <strain evidence="2">JCM 19302</strain>
        <strain evidence="4">JCM19302</strain>
    </source>
</reference>
<comment type="caution">
    <text evidence="2">The sequence shown here is derived from an EMBL/GenBank/DDBJ whole genome shotgun (WGS) entry which is preliminary data.</text>
</comment>
<gene>
    <name evidence="1" type="ORF">JCM19301_32</name>
    <name evidence="2" type="ORF">JCM19302_2252</name>
</gene>
<name>A0A090W6A3_9FLAO</name>
<evidence type="ECO:0000313" key="2">
    <source>
        <dbReference type="EMBL" id="GAL72530.1"/>
    </source>
</evidence>
<dbReference type="EMBL" id="BBNR01000022">
    <property type="protein sequence ID" value="GAL68590.1"/>
    <property type="molecule type" value="Genomic_DNA"/>
</dbReference>
<accession>A0A090W6A3</accession>
<dbReference type="Proteomes" id="UP000029646">
    <property type="component" value="Unassembled WGS sequence"/>
</dbReference>
<dbReference type="Proteomes" id="UP000029641">
    <property type="component" value="Unassembled WGS sequence"/>
</dbReference>
<dbReference type="InterPro" id="IPR036188">
    <property type="entry name" value="FAD/NAD-bd_sf"/>
</dbReference>
<dbReference type="Pfam" id="PF05834">
    <property type="entry name" value="Lycopene_cycl"/>
    <property type="match status" value="1"/>
</dbReference>
<evidence type="ECO:0000313" key="4">
    <source>
        <dbReference type="Proteomes" id="UP000029646"/>
    </source>
</evidence>
<organism evidence="2 4">
    <name type="scientific">Jejuia pallidilutea</name>
    <dbReference type="NCBI Taxonomy" id="504487"/>
    <lineage>
        <taxon>Bacteria</taxon>
        <taxon>Pseudomonadati</taxon>
        <taxon>Bacteroidota</taxon>
        <taxon>Flavobacteriia</taxon>
        <taxon>Flavobacteriales</taxon>
        <taxon>Flavobacteriaceae</taxon>
        <taxon>Jejuia</taxon>
    </lineage>
</organism>
<dbReference type="AlphaFoldDB" id="A0A090W6A3"/>
<evidence type="ECO:0000313" key="3">
    <source>
        <dbReference type="Proteomes" id="UP000029641"/>
    </source>
</evidence>
<evidence type="ECO:0000313" key="1">
    <source>
        <dbReference type="EMBL" id="GAL68590.1"/>
    </source>
</evidence>
<proteinExistence type="predicted"/>
<protein>
    <submittedName>
        <fullName evidence="2">Lycopene beta cyclase</fullName>
    </submittedName>
</protein>
<dbReference type="RefSeq" id="WP_262489572.1">
    <property type="nucleotide sequence ID" value="NZ_BBNR01000022.1"/>
</dbReference>
<dbReference type="SUPFAM" id="SSF51905">
    <property type="entry name" value="FAD/NAD(P)-binding domain"/>
    <property type="match status" value="1"/>
</dbReference>
<sequence>MANSSHFDYIIIGNGLAGLQLALKFADDTFFKDKRIALIDPSPKTENDKTWSFWETHPSHWLNLPYKTWKKATIVSSKKQSI</sequence>
<dbReference type="Gene3D" id="3.50.50.60">
    <property type="entry name" value="FAD/NAD(P)-binding domain"/>
    <property type="match status" value="1"/>
</dbReference>